<reference evidence="2 3" key="1">
    <citation type="journal article" date="2011" name="J. Gen. Appl. Microbiol.">
        <title>Draft genome sequencing of the enigmatic basidiomycete Mixia osmundae.</title>
        <authorList>
            <person name="Nishida H."/>
            <person name="Nagatsuka Y."/>
            <person name="Sugiyama J."/>
        </authorList>
    </citation>
    <scope>NUCLEOTIDE SEQUENCE [LARGE SCALE GENOMIC DNA]</scope>
    <source>
        <strain evidence="3">CBS 9802 / IAM 14324 / JCM 22182 / KY 12970</strain>
    </source>
</reference>
<gene>
    <name evidence="2" type="primary">Mo05294</name>
    <name evidence="2" type="ORF">E5Q_05294</name>
</gene>
<sequence length="362" mass="39463">MFSKSLKTMIPAALALCLATLSLGASIEARDANTLERRHTGPYTWCGFQSEYEAGKVVGGGFDLVWKSHKYSVKPNGGLKSVTYEPPVVIGNSLKNGNFYLDGGNWQVALALHVADDGDIEGVAIAAMTVDNISPPNAPSFGFQCSSDTDQKNKVTIPAMMRLARSGRLLMACIAQAIAATRGAQVGGIARLTKRTDWLTNRHCTLAAALSNTPVVAHLDFELNWDPQQRKFFQIWVYTDNLGTVTPFLDTGKQVSNARTTNFRAKRKGHWLWDFSIIYYAEEGADDTSLYFSMAETTTSIYGGTVTTSPAAGYNFGGTCKDDVGNDIPIGLPAQKLDAGYLAMYTGNQMHLRYNKQLTCHN</sequence>
<organism evidence="2 3">
    <name type="scientific">Mixia osmundae (strain CBS 9802 / IAM 14324 / JCM 22182 / KY 12970)</name>
    <dbReference type="NCBI Taxonomy" id="764103"/>
    <lineage>
        <taxon>Eukaryota</taxon>
        <taxon>Fungi</taxon>
        <taxon>Dikarya</taxon>
        <taxon>Basidiomycota</taxon>
        <taxon>Pucciniomycotina</taxon>
        <taxon>Mixiomycetes</taxon>
        <taxon>Mixiales</taxon>
        <taxon>Mixiaceae</taxon>
        <taxon>Mixia</taxon>
    </lineage>
</organism>
<evidence type="ECO:0000313" key="3">
    <source>
        <dbReference type="Proteomes" id="UP000009131"/>
    </source>
</evidence>
<dbReference type="EMBL" id="BABT02000153">
    <property type="protein sequence ID" value="GAA98607.1"/>
    <property type="molecule type" value="Genomic_DNA"/>
</dbReference>
<accession>G7E6Z7</accession>
<protein>
    <submittedName>
        <fullName evidence="2">Uncharacterized protein</fullName>
    </submittedName>
</protein>
<dbReference type="Proteomes" id="UP000009131">
    <property type="component" value="Unassembled WGS sequence"/>
</dbReference>
<feature type="chain" id="PRO_5009955794" evidence="1">
    <location>
        <begin position="25"/>
        <end position="362"/>
    </location>
</feature>
<keyword evidence="1" id="KW-0732">Signal</keyword>
<proteinExistence type="predicted"/>
<dbReference type="RefSeq" id="XP_014567584.1">
    <property type="nucleotide sequence ID" value="XM_014712098.1"/>
</dbReference>
<feature type="signal peptide" evidence="1">
    <location>
        <begin position="1"/>
        <end position="24"/>
    </location>
</feature>
<reference evidence="2 3" key="2">
    <citation type="journal article" date="2012" name="Open Biol.">
        <title>Characteristics of nucleosomes and linker DNA regions on the genome of the basidiomycete Mixia osmundae revealed by mono- and dinucleosome mapping.</title>
        <authorList>
            <person name="Nishida H."/>
            <person name="Kondo S."/>
            <person name="Matsumoto T."/>
            <person name="Suzuki Y."/>
            <person name="Yoshikawa H."/>
            <person name="Taylor T.D."/>
            <person name="Sugiyama J."/>
        </authorList>
    </citation>
    <scope>NUCLEOTIDE SEQUENCE [LARGE SCALE GENOMIC DNA]</scope>
    <source>
        <strain evidence="3">CBS 9802 / IAM 14324 / JCM 22182 / KY 12970</strain>
    </source>
</reference>
<keyword evidence="3" id="KW-1185">Reference proteome</keyword>
<comment type="caution">
    <text evidence="2">The sequence shown here is derived from an EMBL/GenBank/DDBJ whole genome shotgun (WGS) entry which is preliminary data.</text>
</comment>
<evidence type="ECO:0000313" key="2">
    <source>
        <dbReference type="EMBL" id="GAA98607.1"/>
    </source>
</evidence>
<evidence type="ECO:0000256" key="1">
    <source>
        <dbReference type="SAM" id="SignalP"/>
    </source>
</evidence>
<dbReference type="InParanoid" id="G7E6Z7"/>
<name>G7E6Z7_MIXOS</name>
<dbReference type="HOGENOM" id="CLU_765230_0_0_1"/>
<dbReference type="AlphaFoldDB" id="G7E6Z7"/>